<feature type="compositionally biased region" description="Basic and acidic residues" evidence="1">
    <location>
        <begin position="124"/>
        <end position="139"/>
    </location>
</feature>
<feature type="compositionally biased region" description="Basic and acidic residues" evidence="1">
    <location>
        <begin position="20"/>
        <end position="31"/>
    </location>
</feature>
<dbReference type="SUPFAM" id="SSF54236">
    <property type="entry name" value="Ubiquitin-like"/>
    <property type="match status" value="1"/>
</dbReference>
<accession>A0AB34KXV4</accession>
<feature type="region of interest" description="Disordered" evidence="1">
    <location>
        <begin position="356"/>
        <end position="378"/>
    </location>
</feature>
<organism evidence="3 4">
    <name type="scientific">Cladosporium halotolerans</name>
    <dbReference type="NCBI Taxonomy" id="1052096"/>
    <lineage>
        <taxon>Eukaryota</taxon>
        <taxon>Fungi</taxon>
        <taxon>Dikarya</taxon>
        <taxon>Ascomycota</taxon>
        <taxon>Pezizomycotina</taxon>
        <taxon>Dothideomycetes</taxon>
        <taxon>Dothideomycetidae</taxon>
        <taxon>Cladosporiales</taxon>
        <taxon>Cladosporiaceae</taxon>
        <taxon>Cladosporium</taxon>
    </lineage>
</organism>
<dbReference type="Gene3D" id="3.10.20.90">
    <property type="entry name" value="Phosphatidylinositol 3-kinase Catalytic Subunit, Chain A, domain 1"/>
    <property type="match status" value="1"/>
</dbReference>
<proteinExistence type="predicted"/>
<feature type="compositionally biased region" description="Acidic residues" evidence="1">
    <location>
        <begin position="183"/>
        <end position="195"/>
    </location>
</feature>
<dbReference type="EMBL" id="JAAQHG020000007">
    <property type="protein sequence ID" value="KAL1588381.1"/>
    <property type="molecule type" value="Genomic_DNA"/>
</dbReference>
<feature type="compositionally biased region" description="Polar residues" evidence="1">
    <location>
        <begin position="212"/>
        <end position="239"/>
    </location>
</feature>
<dbReference type="InterPro" id="IPR022617">
    <property type="entry name" value="Rad60/SUMO-like_dom"/>
</dbReference>
<reference evidence="3 4" key="1">
    <citation type="journal article" date="2020" name="Microbiol. Resour. Announc.">
        <title>Draft Genome Sequence of a Cladosporium Species Isolated from the Mesophotic Ascidian Didemnum maculosum.</title>
        <authorList>
            <person name="Gioti A."/>
            <person name="Siaperas R."/>
            <person name="Nikolaivits E."/>
            <person name="Le Goff G."/>
            <person name="Ouazzani J."/>
            <person name="Kotoulas G."/>
            <person name="Topakas E."/>
        </authorList>
    </citation>
    <scope>NUCLEOTIDE SEQUENCE [LARGE SCALE GENOMIC DNA]</scope>
    <source>
        <strain evidence="3 4">TM138-S3</strain>
    </source>
</reference>
<gene>
    <name evidence="3" type="ORF">WHR41_03028</name>
</gene>
<name>A0AB34KXV4_9PEZI</name>
<feature type="region of interest" description="Disordered" evidence="1">
    <location>
        <begin position="1"/>
        <end position="245"/>
    </location>
</feature>
<dbReference type="CDD" id="cd17080">
    <property type="entry name" value="Ubl_SLD2_Esc2_like"/>
    <property type="match status" value="1"/>
</dbReference>
<dbReference type="AlphaFoldDB" id="A0AB34KXV4"/>
<dbReference type="RefSeq" id="XP_069231486.1">
    <property type="nucleotide sequence ID" value="XM_069371634.1"/>
</dbReference>
<dbReference type="Proteomes" id="UP000803884">
    <property type="component" value="Unassembled WGS sequence"/>
</dbReference>
<sequence>MGLFNRPTIATASTGSSETDQPRDIFSHSESYDSILAEQDRRRKEKLERQKVKREGKRTSDEGVAESPRKASGSALSPKKSEATPKRRRISGQDIGNLLKEAGLEGNDSAQRSDEEEIIMGQGSEERRSPRKGGVDARGSRTAAKSTRGKTVTPVIEVDDGSSDVEIQPSGNAAKQDPKDSFPMEEQDDESDEELAALARQARQRRRQQQQKTSASPATIGKDSSPQTTGLRASHSGFQTPPLPDPPVKVLVVSRIENTNPLLVFRKLSQNLREIRLAYCKRQGFSEDFTEKVFLIHCMRRVYDVTTCRSLGLETDTEGNITMKGAEGKEGVDQVALEAVTDEIFAQIRAEKAREDAKRAGHWDPGAEAGAESEQPDAPLAEEEYLKLVLKAKDKADFKLMVKPTTPFSKIINACRKNFHVADGSAITLEFDGDPLAPEEVVQNTELSDLDIVNVHIS</sequence>
<feature type="domain" description="Rad60/SUMO-like" evidence="2">
    <location>
        <begin position="386"/>
        <end position="457"/>
    </location>
</feature>
<evidence type="ECO:0000313" key="3">
    <source>
        <dbReference type="EMBL" id="KAL1588381.1"/>
    </source>
</evidence>
<comment type="caution">
    <text evidence="3">The sequence shown here is derived from an EMBL/GenBank/DDBJ whole genome shotgun (WGS) entry which is preliminary data.</text>
</comment>
<feature type="compositionally biased region" description="Polar residues" evidence="1">
    <location>
        <begin position="8"/>
        <end position="19"/>
    </location>
</feature>
<dbReference type="InterPro" id="IPR029071">
    <property type="entry name" value="Ubiquitin-like_domsf"/>
</dbReference>
<evidence type="ECO:0000256" key="1">
    <source>
        <dbReference type="SAM" id="MobiDB-lite"/>
    </source>
</evidence>
<feature type="compositionally biased region" description="Basic and acidic residues" evidence="1">
    <location>
        <begin position="38"/>
        <end position="50"/>
    </location>
</feature>
<keyword evidence="4" id="KW-1185">Reference proteome</keyword>
<dbReference type="GeneID" id="96004472"/>
<protein>
    <recommendedName>
        <fullName evidence="2">Rad60/SUMO-like domain-containing protein</fullName>
    </recommendedName>
</protein>
<evidence type="ECO:0000259" key="2">
    <source>
        <dbReference type="Pfam" id="PF11976"/>
    </source>
</evidence>
<dbReference type="Pfam" id="PF11976">
    <property type="entry name" value="Rad60-SLD"/>
    <property type="match status" value="1"/>
</dbReference>
<evidence type="ECO:0000313" key="4">
    <source>
        <dbReference type="Proteomes" id="UP000803884"/>
    </source>
</evidence>